<name>A0A6H5HNA2_9HEMI</name>
<keyword evidence="2" id="KW-1185">Reference proteome</keyword>
<protein>
    <submittedName>
        <fullName evidence="1">Uncharacterized protein</fullName>
    </submittedName>
</protein>
<evidence type="ECO:0000313" key="1">
    <source>
        <dbReference type="EMBL" id="CAB0017705.1"/>
    </source>
</evidence>
<organism evidence="1 2">
    <name type="scientific">Nesidiocoris tenuis</name>
    <dbReference type="NCBI Taxonomy" id="355587"/>
    <lineage>
        <taxon>Eukaryota</taxon>
        <taxon>Metazoa</taxon>
        <taxon>Ecdysozoa</taxon>
        <taxon>Arthropoda</taxon>
        <taxon>Hexapoda</taxon>
        <taxon>Insecta</taxon>
        <taxon>Pterygota</taxon>
        <taxon>Neoptera</taxon>
        <taxon>Paraneoptera</taxon>
        <taxon>Hemiptera</taxon>
        <taxon>Heteroptera</taxon>
        <taxon>Panheteroptera</taxon>
        <taxon>Cimicomorpha</taxon>
        <taxon>Miridae</taxon>
        <taxon>Dicyphina</taxon>
        <taxon>Nesidiocoris</taxon>
    </lineage>
</organism>
<evidence type="ECO:0000313" key="2">
    <source>
        <dbReference type="Proteomes" id="UP000479000"/>
    </source>
</evidence>
<dbReference type="AlphaFoldDB" id="A0A6H5HNA2"/>
<gene>
    <name evidence="1" type="ORF">NTEN_LOCUS21662</name>
</gene>
<proteinExistence type="predicted"/>
<dbReference type="Proteomes" id="UP000479000">
    <property type="component" value="Unassembled WGS sequence"/>
</dbReference>
<dbReference type="EMBL" id="CADCXU010031869">
    <property type="protein sequence ID" value="CAB0017705.1"/>
    <property type="molecule type" value="Genomic_DNA"/>
</dbReference>
<sequence length="121" mass="13374">MWKNIGRIFRVERFEIQGVPPNRRAGRTAILAAGGMAVGSPSRIPPRTFSISAGAATSGGMFLNQLPRINQCIQPPIRTALSKSDYKSAHAQYPNLYSWKSDGTAEARYPDLRLVNRSELE</sequence>
<reference evidence="1 2" key="1">
    <citation type="submission" date="2020-02" db="EMBL/GenBank/DDBJ databases">
        <authorList>
            <person name="Ferguson B K."/>
        </authorList>
    </citation>
    <scope>NUCLEOTIDE SEQUENCE [LARGE SCALE GENOMIC DNA]</scope>
</reference>
<accession>A0A6H5HNA2</accession>